<accession>A0A382U4F3</accession>
<name>A0A382U4F3_9ZZZZ</name>
<dbReference type="PANTHER" id="PTHR43000">
    <property type="entry name" value="DTDP-D-GLUCOSE 4,6-DEHYDRATASE-RELATED"/>
    <property type="match status" value="1"/>
</dbReference>
<feature type="non-terminal residue" evidence="2">
    <location>
        <position position="243"/>
    </location>
</feature>
<dbReference type="AlphaFoldDB" id="A0A382U4F3"/>
<proteinExistence type="predicted"/>
<feature type="domain" description="NAD(P)-binding" evidence="1">
    <location>
        <begin position="13"/>
        <end position="236"/>
    </location>
</feature>
<reference evidence="2" key="1">
    <citation type="submission" date="2018-05" db="EMBL/GenBank/DDBJ databases">
        <authorList>
            <person name="Lanie J.A."/>
            <person name="Ng W.-L."/>
            <person name="Kazmierczak K.M."/>
            <person name="Andrzejewski T.M."/>
            <person name="Davidsen T.M."/>
            <person name="Wayne K.J."/>
            <person name="Tettelin H."/>
            <person name="Glass J.I."/>
            <person name="Rusch D."/>
            <person name="Podicherti R."/>
            <person name="Tsui H.-C.T."/>
            <person name="Winkler M.E."/>
        </authorList>
    </citation>
    <scope>NUCLEOTIDE SEQUENCE</scope>
</reference>
<dbReference type="InterPro" id="IPR016040">
    <property type="entry name" value="NAD(P)-bd_dom"/>
</dbReference>
<dbReference type="EMBL" id="UINC01141062">
    <property type="protein sequence ID" value="SVD28578.1"/>
    <property type="molecule type" value="Genomic_DNA"/>
</dbReference>
<dbReference type="Pfam" id="PF16363">
    <property type="entry name" value="GDP_Man_Dehyd"/>
    <property type="match status" value="1"/>
</dbReference>
<evidence type="ECO:0000259" key="1">
    <source>
        <dbReference type="Pfam" id="PF16363"/>
    </source>
</evidence>
<dbReference type="SUPFAM" id="SSF51735">
    <property type="entry name" value="NAD(P)-binding Rossmann-fold domains"/>
    <property type="match status" value="1"/>
</dbReference>
<organism evidence="2">
    <name type="scientific">marine metagenome</name>
    <dbReference type="NCBI Taxonomy" id="408172"/>
    <lineage>
        <taxon>unclassified sequences</taxon>
        <taxon>metagenomes</taxon>
        <taxon>ecological metagenomes</taxon>
    </lineage>
</organism>
<sequence length="243" mass="27184">MPNVNEWKGSNVLITGINGFIGGNLAKSLLLKDANVFGLIRNKNKNTYLYYENLDQKVTLIDGDITDKDLLFRIISEEQIEFVYHLAAQVEVGVGITNPVLSFETNIRGTYFLLEAVRMCHPLVKSVIIASTDKSYGSYGVDMMPYKEDYPLKALYPYDVSKACGDMIARSYASDLYNLPVVVTRFSNIYGPGQLNFSALVPDAIRSALGYSQFIPRGDGTNLRDFLYIEDVVSLYIIIGKEL</sequence>
<protein>
    <recommendedName>
        <fullName evidence="1">NAD(P)-binding domain-containing protein</fullName>
    </recommendedName>
</protein>
<gene>
    <name evidence="2" type="ORF">METZ01_LOCUS381432</name>
</gene>
<dbReference type="InterPro" id="IPR036291">
    <property type="entry name" value="NAD(P)-bd_dom_sf"/>
</dbReference>
<dbReference type="Gene3D" id="3.90.25.10">
    <property type="entry name" value="UDP-galactose 4-epimerase, domain 1"/>
    <property type="match status" value="1"/>
</dbReference>
<dbReference type="Gene3D" id="3.40.50.720">
    <property type="entry name" value="NAD(P)-binding Rossmann-like Domain"/>
    <property type="match status" value="1"/>
</dbReference>
<evidence type="ECO:0000313" key="2">
    <source>
        <dbReference type="EMBL" id="SVD28578.1"/>
    </source>
</evidence>